<evidence type="ECO:0000313" key="2">
    <source>
        <dbReference type="EMBL" id="EEI17825.1"/>
    </source>
</evidence>
<keyword evidence="1" id="KW-0732">Signal</keyword>
<dbReference type="EMBL" id="ACHJ01000026">
    <property type="protein sequence ID" value="EEI17825.1"/>
    <property type="molecule type" value="Genomic_DNA"/>
</dbReference>
<dbReference type="AlphaFoldDB" id="C0XPK7"/>
<evidence type="ECO:0000256" key="1">
    <source>
        <dbReference type="SAM" id="SignalP"/>
    </source>
</evidence>
<organism evidence="2 3">
    <name type="scientific">Corynebacterium lipophiloflavum (strain ATCC 700352 / DSM 44291 / CCUG 37336 / JCM 10383 / DMMZ 1944)</name>
    <dbReference type="NCBI Taxonomy" id="525263"/>
    <lineage>
        <taxon>Bacteria</taxon>
        <taxon>Bacillati</taxon>
        <taxon>Actinomycetota</taxon>
        <taxon>Actinomycetes</taxon>
        <taxon>Mycobacteriales</taxon>
        <taxon>Corynebacteriaceae</taxon>
        <taxon>Corynebacterium</taxon>
    </lineage>
</organism>
<dbReference type="OrthoDB" id="4419104at2"/>
<dbReference type="STRING" id="525263.HMPREF0298_0377"/>
<accession>C0XPK7</accession>
<dbReference type="PROSITE" id="PS51257">
    <property type="entry name" value="PROKAR_LIPOPROTEIN"/>
    <property type="match status" value="1"/>
</dbReference>
<gene>
    <name evidence="2" type="ORF">HMPREF0298_0377</name>
</gene>
<name>C0XPK7_CORLD</name>
<dbReference type="RefSeq" id="WP_006840859.1">
    <property type="nucleotide sequence ID" value="NZ_GG667195.1"/>
</dbReference>
<keyword evidence="3" id="KW-1185">Reference proteome</keyword>
<dbReference type="eggNOG" id="ENOG502ZXC3">
    <property type="taxonomic scope" value="Bacteria"/>
</dbReference>
<dbReference type="HOGENOM" id="CLU_945655_0_0_11"/>
<proteinExistence type="predicted"/>
<protein>
    <recommendedName>
        <fullName evidence="4">ABC transporter substrate-binding protein</fullName>
    </recommendedName>
</protein>
<feature type="signal peptide" evidence="1">
    <location>
        <begin position="1"/>
        <end position="19"/>
    </location>
</feature>
<sequence length="284" mass="30226">MNRSRIAVPLIAVALGVSACSPGPEPSPLDDARTQNQARHVAERFAPHPVVLDDPFGFESSRLFFPASETVVVTDATVEAQLRGASIAVTAHAPLLVYAPENHADVVKEIQRLGAHTVLTVGDVAFAPASGYVNVQRDPGGLEALHTMTSLAFDVRDIVDTTDARESVTAVASLAGNPPVWLRTRDAPATKQGAEAAPFPLQSRRDADMAPLVVATPESPLPAVSNARSFGARVAVVDEPDPRQSRETLFALAGLADEPLVALGPEFGTEQELPRRIMQAEEYY</sequence>
<comment type="caution">
    <text evidence="2">The sequence shown here is derived from an EMBL/GenBank/DDBJ whole genome shotgun (WGS) entry which is preliminary data.</text>
</comment>
<reference evidence="2" key="1">
    <citation type="submission" date="2009-01" db="EMBL/GenBank/DDBJ databases">
        <authorList>
            <person name="Qin X."/>
            <person name="Bachman B."/>
            <person name="Battles P."/>
            <person name="Bell A."/>
            <person name="Bess C."/>
            <person name="Bickham C."/>
            <person name="Chaboub L."/>
            <person name="Chen D."/>
            <person name="Coyle M."/>
            <person name="Deiros D.R."/>
            <person name="Dinh H."/>
            <person name="Forbes L."/>
            <person name="Fowler G."/>
            <person name="Francisco L."/>
            <person name="Fu Q."/>
            <person name="Gubbala S."/>
            <person name="Hale W."/>
            <person name="Han Y."/>
            <person name="Hemphill L."/>
            <person name="Highlander S.K."/>
            <person name="Hirani K."/>
            <person name="Hogues M."/>
            <person name="Jackson L."/>
            <person name="Jakkamsetti A."/>
            <person name="Javaid M."/>
            <person name="Jiang H."/>
            <person name="Korchina V."/>
            <person name="Kovar C."/>
            <person name="Lara F."/>
            <person name="Lee S."/>
            <person name="Mata R."/>
            <person name="Mathew T."/>
            <person name="Moen C."/>
            <person name="Morales K."/>
            <person name="Munidasa M."/>
            <person name="Nazareth L."/>
            <person name="Ngo R."/>
            <person name="Nguyen L."/>
            <person name="Okwuonu G."/>
            <person name="Ongeri F."/>
            <person name="Patil S."/>
            <person name="Petrosino J."/>
            <person name="Pham C."/>
            <person name="Pham P."/>
            <person name="Pu L.-L."/>
            <person name="Puazo M."/>
            <person name="Raj R."/>
            <person name="Reid J."/>
            <person name="Rouhana J."/>
            <person name="Saada N."/>
            <person name="Shang Y."/>
            <person name="Simmons D."/>
            <person name="Thornton R."/>
            <person name="Warren J."/>
            <person name="Weissenberger G."/>
            <person name="Zhang J."/>
            <person name="Zhang L."/>
            <person name="Zhou C."/>
            <person name="Zhu D."/>
            <person name="Muzny D."/>
            <person name="Worley K."/>
            <person name="Gibbs R."/>
        </authorList>
    </citation>
    <scope>NUCLEOTIDE SEQUENCE [LARGE SCALE GENOMIC DNA]</scope>
    <source>
        <strain evidence="2">DSM 44291</strain>
    </source>
</reference>
<dbReference type="Proteomes" id="UP000006196">
    <property type="component" value="Unassembled WGS sequence"/>
</dbReference>
<evidence type="ECO:0008006" key="4">
    <source>
        <dbReference type="Google" id="ProtNLM"/>
    </source>
</evidence>
<feature type="chain" id="PRO_5002905233" description="ABC transporter substrate-binding protein" evidence="1">
    <location>
        <begin position="20"/>
        <end position="284"/>
    </location>
</feature>
<evidence type="ECO:0000313" key="3">
    <source>
        <dbReference type="Proteomes" id="UP000006196"/>
    </source>
</evidence>